<keyword evidence="4 8" id="KW-0238">DNA-binding</keyword>
<evidence type="ECO:0000256" key="9">
    <source>
        <dbReference type="RuleBase" id="RU000556"/>
    </source>
</evidence>
<evidence type="ECO:0000256" key="4">
    <source>
        <dbReference type="ARBA" id="ARBA00023125"/>
    </source>
</evidence>
<dbReference type="GeneID" id="98653871"/>
<evidence type="ECO:0000256" key="3">
    <source>
        <dbReference type="ARBA" id="ARBA00023015"/>
    </source>
</evidence>
<dbReference type="GO" id="GO:0070063">
    <property type="term" value="F:RNA polymerase binding"/>
    <property type="evidence" value="ECO:0007669"/>
    <property type="project" value="InterPro"/>
</dbReference>
<dbReference type="SUPFAM" id="SSF46557">
    <property type="entry name" value="GreA transcript cleavage protein, N-terminal domain"/>
    <property type="match status" value="1"/>
</dbReference>
<dbReference type="PANTHER" id="PTHR30437:SF4">
    <property type="entry name" value="TRANSCRIPTION ELONGATION FACTOR GREA"/>
    <property type="match status" value="1"/>
</dbReference>
<evidence type="ECO:0000313" key="12">
    <source>
        <dbReference type="EMBL" id="OUN44120.1"/>
    </source>
</evidence>
<dbReference type="InterPro" id="IPR036805">
    <property type="entry name" value="Tscrpt_elong_fac_GreA/B_N_sf"/>
</dbReference>
<organism evidence="12 13">
    <name type="scientific">Enorma massiliensis</name>
    <dbReference type="NCBI Taxonomy" id="1472761"/>
    <lineage>
        <taxon>Bacteria</taxon>
        <taxon>Bacillati</taxon>
        <taxon>Actinomycetota</taxon>
        <taxon>Coriobacteriia</taxon>
        <taxon>Coriobacteriales</taxon>
        <taxon>Coriobacteriaceae</taxon>
        <taxon>Enorma</taxon>
    </lineage>
</organism>
<keyword evidence="13" id="KW-1185">Reference proteome</keyword>
<keyword evidence="12" id="KW-0648">Protein biosynthesis</keyword>
<keyword evidence="5 8" id="KW-0804">Transcription</keyword>
<dbReference type="NCBIfam" id="TIGR01462">
    <property type="entry name" value="greA"/>
    <property type="match status" value="1"/>
</dbReference>
<evidence type="ECO:0000256" key="7">
    <source>
        <dbReference type="ARBA" id="ARBA00030776"/>
    </source>
</evidence>
<dbReference type="AlphaFoldDB" id="A0A1Y3UFG3"/>
<dbReference type="Proteomes" id="UP000196560">
    <property type="component" value="Unassembled WGS sequence"/>
</dbReference>
<dbReference type="STRING" id="1118060.GCA_000311845_01674"/>
<proteinExistence type="inferred from homology"/>
<dbReference type="RefSeq" id="WP_019128953.1">
    <property type="nucleotide sequence ID" value="NZ_DBFBJE010000013.1"/>
</dbReference>
<dbReference type="InterPro" id="IPR022691">
    <property type="entry name" value="Tscrpt_elong_fac_GreA/B_N"/>
</dbReference>
<keyword evidence="12" id="KW-0251">Elongation factor</keyword>
<evidence type="ECO:0000256" key="5">
    <source>
        <dbReference type="ARBA" id="ARBA00023163"/>
    </source>
</evidence>
<evidence type="ECO:0000256" key="6">
    <source>
        <dbReference type="ARBA" id="ARBA00024916"/>
    </source>
</evidence>
<dbReference type="PIRSF" id="PIRSF006092">
    <property type="entry name" value="GreA_GreB"/>
    <property type="match status" value="1"/>
</dbReference>
<evidence type="ECO:0000256" key="1">
    <source>
        <dbReference type="ARBA" id="ARBA00008213"/>
    </source>
</evidence>
<dbReference type="InterPro" id="IPR036953">
    <property type="entry name" value="GreA/GreB_C_sf"/>
</dbReference>
<dbReference type="InterPro" id="IPR023459">
    <property type="entry name" value="Tscrpt_elong_fac_GreA/B_fam"/>
</dbReference>
<evidence type="ECO:0000256" key="2">
    <source>
        <dbReference type="ARBA" id="ARBA00013729"/>
    </source>
</evidence>
<dbReference type="PANTHER" id="PTHR30437">
    <property type="entry name" value="TRANSCRIPTION ELONGATION FACTOR GREA"/>
    <property type="match status" value="1"/>
</dbReference>
<dbReference type="SUPFAM" id="SSF54534">
    <property type="entry name" value="FKBP-like"/>
    <property type="match status" value="1"/>
</dbReference>
<dbReference type="GO" id="GO:0003746">
    <property type="term" value="F:translation elongation factor activity"/>
    <property type="evidence" value="ECO:0007669"/>
    <property type="project" value="UniProtKB-KW"/>
</dbReference>
<dbReference type="Pfam" id="PF01272">
    <property type="entry name" value="GreA_GreB"/>
    <property type="match status" value="1"/>
</dbReference>
<evidence type="ECO:0000259" key="10">
    <source>
        <dbReference type="Pfam" id="PF01272"/>
    </source>
</evidence>
<dbReference type="GO" id="GO:0003677">
    <property type="term" value="F:DNA binding"/>
    <property type="evidence" value="ECO:0007669"/>
    <property type="project" value="UniProtKB-UniRule"/>
</dbReference>
<dbReference type="PROSITE" id="PS00830">
    <property type="entry name" value="GREAB_2"/>
    <property type="match status" value="1"/>
</dbReference>
<evidence type="ECO:0000259" key="11">
    <source>
        <dbReference type="Pfam" id="PF03449"/>
    </source>
</evidence>
<evidence type="ECO:0000256" key="8">
    <source>
        <dbReference type="HAMAP-Rule" id="MF_00105"/>
    </source>
</evidence>
<dbReference type="HAMAP" id="MF_00105">
    <property type="entry name" value="GreA_GreB"/>
    <property type="match status" value="1"/>
</dbReference>
<dbReference type="eggNOG" id="COG0782">
    <property type="taxonomic scope" value="Bacteria"/>
</dbReference>
<keyword evidence="3 8" id="KW-0805">Transcription regulation</keyword>
<dbReference type="GO" id="GO:0006354">
    <property type="term" value="P:DNA-templated transcription elongation"/>
    <property type="evidence" value="ECO:0007669"/>
    <property type="project" value="TreeGrafter"/>
</dbReference>
<evidence type="ECO:0000313" key="13">
    <source>
        <dbReference type="Proteomes" id="UP000196560"/>
    </source>
</evidence>
<protein>
    <recommendedName>
        <fullName evidence="2 8">Transcription elongation factor GreA</fullName>
    </recommendedName>
    <alternativeName>
        <fullName evidence="7 8">Transcript cleavage factor GreA</fullName>
    </alternativeName>
</protein>
<feature type="domain" description="Transcription elongation factor GreA/GreB N-terminal" evidence="11">
    <location>
        <begin position="7"/>
        <end position="72"/>
    </location>
</feature>
<dbReference type="InterPro" id="IPR018151">
    <property type="entry name" value="TF_GreA/GreB_CS"/>
</dbReference>
<reference evidence="13" key="1">
    <citation type="submission" date="2017-04" db="EMBL/GenBank/DDBJ databases">
        <title>Function of individual gut microbiota members based on whole genome sequencing of pure cultures obtained from chicken caecum.</title>
        <authorList>
            <person name="Medvecky M."/>
            <person name="Cejkova D."/>
            <person name="Polansky O."/>
            <person name="Karasova D."/>
            <person name="Kubasova T."/>
            <person name="Cizek A."/>
            <person name="Rychlik I."/>
        </authorList>
    </citation>
    <scope>NUCLEOTIDE SEQUENCE [LARGE SCALE GENOMIC DNA]</scope>
    <source>
        <strain evidence="13">An70</strain>
    </source>
</reference>
<gene>
    <name evidence="8" type="primary">greA</name>
    <name evidence="12" type="ORF">B5G21_02300</name>
</gene>
<comment type="similarity">
    <text evidence="1 8 9">Belongs to the GreA/GreB family.</text>
</comment>
<name>A0A1Y3UFG3_9ACTN</name>
<dbReference type="EMBL" id="NFHO01000002">
    <property type="protein sequence ID" value="OUN44120.1"/>
    <property type="molecule type" value="Genomic_DNA"/>
</dbReference>
<dbReference type="Gene3D" id="3.10.50.30">
    <property type="entry name" value="Transcription elongation factor, GreA/GreB, C-terminal domain"/>
    <property type="match status" value="1"/>
</dbReference>
<sequence>MANGEALTDEGRKKLEEELAWREGEHRTEIVERIKVARDFGDLSENSEFDDAKEEQAKNEARIREIRNTLAQVAEFDAAGILGATLGSTVTVVDADGEIHDFTLVGSRETNSLENRISMESPVGSALVGHEVGETVEVVLPSGKTRTYTITKIAR</sequence>
<accession>A0A1Y3UFG3</accession>
<feature type="domain" description="Transcription elongation factor GreA/GreB C-terminal" evidence="10">
    <location>
        <begin position="85"/>
        <end position="154"/>
    </location>
</feature>
<dbReference type="Gene3D" id="1.10.287.180">
    <property type="entry name" value="Transcription elongation factor, GreA/GreB, N-terminal domain"/>
    <property type="match status" value="1"/>
</dbReference>
<dbReference type="InterPro" id="IPR006359">
    <property type="entry name" value="Tscrpt_elong_fac_GreA"/>
</dbReference>
<dbReference type="Pfam" id="PF03449">
    <property type="entry name" value="GreA_GreB_N"/>
    <property type="match status" value="1"/>
</dbReference>
<comment type="caution">
    <text evidence="12">The sequence shown here is derived from an EMBL/GenBank/DDBJ whole genome shotgun (WGS) entry which is preliminary data.</text>
</comment>
<dbReference type="InterPro" id="IPR001437">
    <property type="entry name" value="Tscrpt_elong_fac_GreA/B_C"/>
</dbReference>
<dbReference type="GO" id="GO:0032784">
    <property type="term" value="P:regulation of DNA-templated transcription elongation"/>
    <property type="evidence" value="ECO:0007669"/>
    <property type="project" value="UniProtKB-UniRule"/>
</dbReference>
<comment type="function">
    <text evidence="6 8 9">Necessary for efficient RNA polymerase transcription elongation past template-encoded arresting sites. The arresting sites in DNA have the property of trapping a certain fraction of elongating RNA polymerases that pass through, resulting in locked ternary complexes. Cleavage of the nascent transcript by cleavage factors such as GreA or GreB allows the resumption of elongation from the new 3'terminus. GreA releases sequences of 2 to 3 nucleotides.</text>
</comment>
<dbReference type="FunFam" id="1.10.287.180:FF:000001">
    <property type="entry name" value="Transcription elongation factor GreA"/>
    <property type="match status" value="1"/>
</dbReference>
<dbReference type="InterPro" id="IPR028624">
    <property type="entry name" value="Tscrpt_elong_fac_GreA/B"/>
</dbReference>